<name>A0A5J4ZKI2_9ASTE</name>
<dbReference type="Pfam" id="PF00249">
    <property type="entry name" value="Myb_DNA-binding"/>
    <property type="match status" value="1"/>
</dbReference>
<feature type="region of interest" description="Disordered" evidence="5">
    <location>
        <begin position="1"/>
        <end position="57"/>
    </location>
</feature>
<dbReference type="InterPro" id="IPR006447">
    <property type="entry name" value="Myb_dom_plants"/>
</dbReference>
<evidence type="ECO:0000256" key="2">
    <source>
        <dbReference type="ARBA" id="ARBA00023015"/>
    </source>
</evidence>
<feature type="domain" description="HTH myb-type" evidence="6">
    <location>
        <begin position="59"/>
        <end position="119"/>
    </location>
</feature>
<keyword evidence="3" id="KW-0804">Transcription</keyword>
<dbReference type="GO" id="GO:0005634">
    <property type="term" value="C:nucleus"/>
    <property type="evidence" value="ECO:0007669"/>
    <property type="project" value="UniProtKB-SubCell"/>
</dbReference>
<dbReference type="EMBL" id="CM018050">
    <property type="protein sequence ID" value="KAA8517741.1"/>
    <property type="molecule type" value="Genomic_DNA"/>
</dbReference>
<keyword evidence="8" id="KW-1185">Reference proteome</keyword>
<evidence type="ECO:0000259" key="6">
    <source>
        <dbReference type="PROSITE" id="PS51294"/>
    </source>
</evidence>
<feature type="compositionally biased region" description="Polar residues" evidence="5">
    <location>
        <begin position="7"/>
        <end position="16"/>
    </location>
</feature>
<gene>
    <name evidence="7" type="ORF">F0562_015200</name>
</gene>
<dbReference type="Gene3D" id="1.10.10.60">
    <property type="entry name" value="Homeodomain-like"/>
    <property type="match status" value="1"/>
</dbReference>
<dbReference type="InterPro" id="IPR001005">
    <property type="entry name" value="SANT/Myb"/>
</dbReference>
<dbReference type="Proteomes" id="UP000325577">
    <property type="component" value="Linkage Group LG7"/>
</dbReference>
<dbReference type="OrthoDB" id="551907at2759"/>
<proteinExistence type="predicted"/>
<keyword evidence="4" id="KW-0539">Nucleus</keyword>
<organism evidence="7 8">
    <name type="scientific">Nyssa sinensis</name>
    <dbReference type="NCBI Taxonomy" id="561372"/>
    <lineage>
        <taxon>Eukaryota</taxon>
        <taxon>Viridiplantae</taxon>
        <taxon>Streptophyta</taxon>
        <taxon>Embryophyta</taxon>
        <taxon>Tracheophyta</taxon>
        <taxon>Spermatophyta</taxon>
        <taxon>Magnoliopsida</taxon>
        <taxon>eudicotyledons</taxon>
        <taxon>Gunneridae</taxon>
        <taxon>Pentapetalae</taxon>
        <taxon>asterids</taxon>
        <taxon>Cornales</taxon>
        <taxon>Nyssaceae</taxon>
        <taxon>Nyssa</taxon>
    </lineage>
</organism>
<dbReference type="InterPro" id="IPR017930">
    <property type="entry name" value="Myb_dom"/>
</dbReference>
<keyword evidence="2" id="KW-0805">Transcription regulation</keyword>
<dbReference type="InterPro" id="IPR009057">
    <property type="entry name" value="Homeodomain-like_sf"/>
</dbReference>
<dbReference type="PROSITE" id="PS51294">
    <property type="entry name" value="HTH_MYB"/>
    <property type="match status" value="1"/>
</dbReference>
<dbReference type="PANTHER" id="PTHR31314">
    <property type="entry name" value="MYB FAMILY TRANSCRIPTION FACTOR PHL7-LIKE"/>
    <property type="match status" value="1"/>
</dbReference>
<dbReference type="PANTHER" id="PTHR31314:SF168">
    <property type="entry name" value="MYB-LIKE HTH TRANSCRIPTIONAL REGULATOR FAMILY PROTEIN"/>
    <property type="match status" value="1"/>
</dbReference>
<dbReference type="SUPFAM" id="SSF46689">
    <property type="entry name" value="Homeodomain-like"/>
    <property type="match status" value="1"/>
</dbReference>
<accession>A0A5J4ZKI2</accession>
<comment type="subcellular location">
    <subcellularLocation>
        <location evidence="1">Nucleus</location>
    </subcellularLocation>
</comment>
<dbReference type="AlphaFoldDB" id="A0A5J4ZKI2"/>
<evidence type="ECO:0000256" key="3">
    <source>
        <dbReference type="ARBA" id="ARBA00023163"/>
    </source>
</evidence>
<evidence type="ECO:0000256" key="5">
    <source>
        <dbReference type="SAM" id="MobiDB-lite"/>
    </source>
</evidence>
<dbReference type="FunFam" id="1.10.10.60:FF:000002">
    <property type="entry name" value="Myb family transcription factor"/>
    <property type="match status" value="1"/>
</dbReference>
<dbReference type="GO" id="GO:0003700">
    <property type="term" value="F:DNA-binding transcription factor activity"/>
    <property type="evidence" value="ECO:0007669"/>
    <property type="project" value="InterPro"/>
</dbReference>
<evidence type="ECO:0000313" key="8">
    <source>
        <dbReference type="Proteomes" id="UP000325577"/>
    </source>
</evidence>
<sequence>MEGSCGTEFSKTSLSDQYEDDDGSEENNDVPKLKDGASSSNSTVEENDQKKASVRPYVRSKMPRLRWTPDLHLRFVHAVERLGGLDRATPKLVLQLMNIKGLNIAHVKSHLQMYRSKKIDEPGQADHRHLVEGRDPNIYNLSQLPMFQGFNQRDDYRFRCGGSSWSSLESYMHSPSLGLTTNDNTRPGFYGGVAERIFGSNCRNSANHDLHMGISSFNEQFRWRINELKDEFRSLNDHESWRGLSRPSPVELNSSNQLQAKLPEQTSLFGNSIHPDLNTRMSLLERTATKRKSSDCDLDLSLSLGLTQRNKESQGGLEDIDEDDSNLLSLSLYPPYSTKCSRLIEGDCTTENARTASTLDLTI</sequence>
<evidence type="ECO:0000256" key="1">
    <source>
        <dbReference type="ARBA" id="ARBA00004123"/>
    </source>
</evidence>
<dbReference type="InterPro" id="IPR046955">
    <property type="entry name" value="PHR1-like"/>
</dbReference>
<feature type="compositionally biased region" description="Acidic residues" evidence="5">
    <location>
        <begin position="17"/>
        <end position="28"/>
    </location>
</feature>
<evidence type="ECO:0000313" key="7">
    <source>
        <dbReference type="EMBL" id="KAA8517741.1"/>
    </source>
</evidence>
<dbReference type="NCBIfam" id="TIGR01557">
    <property type="entry name" value="myb_SHAQKYF"/>
    <property type="match status" value="1"/>
</dbReference>
<protein>
    <recommendedName>
        <fullName evidence="6">HTH myb-type domain-containing protein</fullName>
    </recommendedName>
</protein>
<evidence type="ECO:0000256" key="4">
    <source>
        <dbReference type="ARBA" id="ARBA00023242"/>
    </source>
</evidence>
<dbReference type="GO" id="GO:0003677">
    <property type="term" value="F:DNA binding"/>
    <property type="evidence" value="ECO:0007669"/>
    <property type="project" value="InterPro"/>
</dbReference>
<reference evidence="7 8" key="1">
    <citation type="submission" date="2019-09" db="EMBL/GenBank/DDBJ databases">
        <title>A chromosome-level genome assembly of the Chinese tupelo Nyssa sinensis.</title>
        <authorList>
            <person name="Yang X."/>
            <person name="Kang M."/>
            <person name="Yang Y."/>
            <person name="Xiong H."/>
            <person name="Wang M."/>
            <person name="Zhang Z."/>
            <person name="Wang Z."/>
            <person name="Wu H."/>
            <person name="Ma T."/>
            <person name="Liu J."/>
            <person name="Xi Z."/>
        </authorList>
    </citation>
    <scope>NUCLEOTIDE SEQUENCE [LARGE SCALE GENOMIC DNA]</scope>
    <source>
        <strain evidence="7">J267</strain>
        <tissue evidence="7">Leaf</tissue>
    </source>
</reference>